<dbReference type="EMBL" id="JAVLSF010000050">
    <property type="protein sequence ID" value="MDR9777567.1"/>
    <property type="molecule type" value="Genomic_DNA"/>
</dbReference>
<name>A0AAJ2H1R2_9HYPH</name>
<protein>
    <submittedName>
        <fullName evidence="8">GtrA family protein</fullName>
    </submittedName>
</protein>
<evidence type="ECO:0000313" key="8">
    <source>
        <dbReference type="EMBL" id="MDR9777567.1"/>
    </source>
</evidence>
<dbReference type="PANTHER" id="PTHR38459:SF1">
    <property type="entry name" value="PROPHAGE BACTOPRENOL-LINKED GLUCOSE TRANSLOCASE HOMOLOG"/>
    <property type="match status" value="1"/>
</dbReference>
<dbReference type="Proteomes" id="UP001268610">
    <property type="component" value="Unassembled WGS sequence"/>
</dbReference>
<feature type="transmembrane region" description="Helical" evidence="6">
    <location>
        <begin position="102"/>
        <end position="124"/>
    </location>
</feature>
<feature type="domain" description="GtrA/DPMS transmembrane" evidence="7">
    <location>
        <begin position="12"/>
        <end position="125"/>
    </location>
</feature>
<accession>A0AAJ2H1R2</accession>
<proteinExistence type="inferred from homology"/>
<comment type="caution">
    <text evidence="8">The sequence shown here is derived from an EMBL/GenBank/DDBJ whole genome shotgun (WGS) entry which is preliminary data.</text>
</comment>
<dbReference type="GO" id="GO:0000271">
    <property type="term" value="P:polysaccharide biosynthetic process"/>
    <property type="evidence" value="ECO:0007669"/>
    <property type="project" value="InterPro"/>
</dbReference>
<dbReference type="InterPro" id="IPR051401">
    <property type="entry name" value="GtrA_CellWall_Glycosyl"/>
</dbReference>
<feature type="transmembrane region" description="Helical" evidence="6">
    <location>
        <begin position="12"/>
        <end position="34"/>
    </location>
</feature>
<sequence>MATRQSLIQLVRYGALGVLTNTAGYVLYLGITYLGLGAKVAMTILYCVGVCISFIGNRNLVFSSHGRMLGAGMRYLVVYAVGYAVNYLILTAFVDRLGYPHAYVQAASIVIVALFLFAAFKLFVFPHTDTMNGNVG</sequence>
<keyword evidence="5 6" id="KW-0472">Membrane</keyword>
<dbReference type="PANTHER" id="PTHR38459">
    <property type="entry name" value="PROPHAGE BACTOPRENOL-LINKED GLUCOSE TRANSLOCASE HOMOLOG"/>
    <property type="match status" value="1"/>
</dbReference>
<dbReference type="RefSeq" id="WP_310857442.1">
    <property type="nucleotide sequence ID" value="NZ_JAVLSD010000048.1"/>
</dbReference>
<evidence type="ECO:0000256" key="1">
    <source>
        <dbReference type="ARBA" id="ARBA00004141"/>
    </source>
</evidence>
<dbReference type="Pfam" id="PF04138">
    <property type="entry name" value="GtrA_DPMS_TM"/>
    <property type="match status" value="1"/>
</dbReference>
<evidence type="ECO:0000259" key="7">
    <source>
        <dbReference type="Pfam" id="PF04138"/>
    </source>
</evidence>
<evidence type="ECO:0000313" key="9">
    <source>
        <dbReference type="Proteomes" id="UP001268610"/>
    </source>
</evidence>
<gene>
    <name evidence="8" type="ORF">RJJ65_34055</name>
</gene>
<keyword evidence="4 6" id="KW-1133">Transmembrane helix</keyword>
<evidence type="ECO:0000256" key="4">
    <source>
        <dbReference type="ARBA" id="ARBA00022989"/>
    </source>
</evidence>
<comment type="subcellular location">
    <subcellularLocation>
        <location evidence="1">Membrane</location>
        <topology evidence="1">Multi-pass membrane protein</topology>
    </subcellularLocation>
</comment>
<dbReference type="GO" id="GO:0005886">
    <property type="term" value="C:plasma membrane"/>
    <property type="evidence" value="ECO:0007669"/>
    <property type="project" value="TreeGrafter"/>
</dbReference>
<evidence type="ECO:0000256" key="5">
    <source>
        <dbReference type="ARBA" id="ARBA00023136"/>
    </source>
</evidence>
<feature type="transmembrane region" description="Helical" evidence="6">
    <location>
        <begin position="40"/>
        <end position="61"/>
    </location>
</feature>
<organism evidence="8 9">
    <name type="scientific">Rhizobium hidalgonense</name>
    <dbReference type="NCBI Taxonomy" id="1538159"/>
    <lineage>
        <taxon>Bacteria</taxon>
        <taxon>Pseudomonadati</taxon>
        <taxon>Pseudomonadota</taxon>
        <taxon>Alphaproteobacteria</taxon>
        <taxon>Hyphomicrobiales</taxon>
        <taxon>Rhizobiaceae</taxon>
        <taxon>Rhizobium/Agrobacterium group</taxon>
        <taxon>Rhizobium</taxon>
    </lineage>
</organism>
<keyword evidence="3 6" id="KW-0812">Transmembrane</keyword>
<evidence type="ECO:0000256" key="3">
    <source>
        <dbReference type="ARBA" id="ARBA00022692"/>
    </source>
</evidence>
<dbReference type="AlphaFoldDB" id="A0AAJ2H1R2"/>
<reference evidence="8" key="1">
    <citation type="submission" date="2023-04" db="EMBL/GenBank/DDBJ databases">
        <title>Genomic characterization of faba bean (Vicia faba) microsymbionts in Mexican soils.</title>
        <authorList>
            <person name="Rivera Orduna F.N."/>
            <person name="Guevara-Luna J."/>
            <person name="Yan J."/>
            <person name="Arroyo-Herrera I."/>
            <person name="Li Y."/>
            <person name="Vasquez-Murrieta M.S."/>
            <person name="Wang E.T."/>
        </authorList>
    </citation>
    <scope>NUCLEOTIDE SEQUENCE</scope>
    <source>
        <strain evidence="8">CH26</strain>
    </source>
</reference>
<feature type="transmembrane region" description="Helical" evidence="6">
    <location>
        <begin position="73"/>
        <end position="90"/>
    </location>
</feature>
<evidence type="ECO:0000256" key="2">
    <source>
        <dbReference type="ARBA" id="ARBA00009399"/>
    </source>
</evidence>
<evidence type="ECO:0000256" key="6">
    <source>
        <dbReference type="SAM" id="Phobius"/>
    </source>
</evidence>
<dbReference type="InterPro" id="IPR007267">
    <property type="entry name" value="GtrA_DPMS_TM"/>
</dbReference>
<comment type="similarity">
    <text evidence="2">Belongs to the GtrA family.</text>
</comment>